<dbReference type="AlphaFoldDB" id="A0A0P0D5U2"/>
<keyword evidence="1" id="KW-0732">Signal</keyword>
<evidence type="ECO:0000256" key="1">
    <source>
        <dbReference type="SAM" id="SignalP"/>
    </source>
</evidence>
<organism evidence="2 3">
    <name type="scientific">Pseudalgibacter alginicilyticus</name>
    <dbReference type="NCBI Taxonomy" id="1736674"/>
    <lineage>
        <taxon>Bacteria</taxon>
        <taxon>Pseudomonadati</taxon>
        <taxon>Bacteroidota</taxon>
        <taxon>Flavobacteriia</taxon>
        <taxon>Flavobacteriales</taxon>
        <taxon>Flavobacteriaceae</taxon>
        <taxon>Pseudalgibacter</taxon>
    </lineage>
</organism>
<gene>
    <name evidence="2" type="ORF">APS56_10320</name>
</gene>
<evidence type="ECO:0000313" key="3">
    <source>
        <dbReference type="Proteomes" id="UP000057981"/>
    </source>
</evidence>
<feature type="signal peptide" evidence="1">
    <location>
        <begin position="1"/>
        <end position="21"/>
    </location>
</feature>
<sequence length="78" mass="8819">MKKLQLLTIASMLLLSAQMNADVIKINNLNLNNPDVRKCLKEASAQEGWDLKSIYTNSDDKLVFVFSKGKDDKVYISK</sequence>
<name>A0A0P0D5U2_9FLAO</name>
<accession>A0A0P0D5U2</accession>
<evidence type="ECO:0000313" key="2">
    <source>
        <dbReference type="EMBL" id="ALJ05488.1"/>
    </source>
</evidence>
<dbReference type="Proteomes" id="UP000057981">
    <property type="component" value="Chromosome"/>
</dbReference>
<dbReference type="STRING" id="1736674.APS56_10320"/>
<dbReference type="KEGG" id="ahz:APS56_10320"/>
<keyword evidence="3" id="KW-1185">Reference proteome</keyword>
<protein>
    <submittedName>
        <fullName evidence="2">Uncharacterized protein</fullName>
    </submittedName>
</protein>
<proteinExistence type="predicted"/>
<feature type="chain" id="PRO_5006043328" evidence="1">
    <location>
        <begin position="22"/>
        <end position="78"/>
    </location>
</feature>
<dbReference type="EMBL" id="CP012898">
    <property type="protein sequence ID" value="ALJ05488.1"/>
    <property type="molecule type" value="Genomic_DNA"/>
</dbReference>
<reference evidence="2 3" key="1">
    <citation type="submission" date="2015-10" db="EMBL/GenBank/DDBJ databases">
        <authorList>
            <person name="Gilbert D.G."/>
        </authorList>
    </citation>
    <scope>NUCLEOTIDE SEQUENCE [LARGE SCALE GENOMIC DNA]</scope>
    <source>
        <strain evidence="3">HZ-22</strain>
    </source>
</reference>